<protein>
    <submittedName>
        <fullName evidence="2">Uncharacterized protein</fullName>
    </submittedName>
</protein>
<gene>
    <name evidence="2" type="ORF">Acor_76060</name>
</gene>
<keyword evidence="3" id="KW-1185">Reference proteome</keyword>
<accession>A0A5M3WGL5</accession>
<reference evidence="2 3" key="1">
    <citation type="submission" date="2019-10" db="EMBL/GenBank/DDBJ databases">
        <title>Whole genome shotgun sequence of Acrocarpospora corrugata NBRC 13972.</title>
        <authorList>
            <person name="Ichikawa N."/>
            <person name="Kimura A."/>
            <person name="Kitahashi Y."/>
            <person name="Komaki H."/>
            <person name="Oguchi A."/>
        </authorList>
    </citation>
    <scope>NUCLEOTIDE SEQUENCE [LARGE SCALE GENOMIC DNA]</scope>
    <source>
        <strain evidence="2 3">NBRC 13972</strain>
    </source>
</reference>
<dbReference type="AlphaFoldDB" id="A0A5M3WGL5"/>
<proteinExistence type="predicted"/>
<sequence length="58" mass="5905">MGTITGFRAVGEGDGEAAETNDAAFATGTSASDAQPATAGAARRRTTEVTMVERTRQS</sequence>
<dbReference type="EMBL" id="BLAD01000103">
    <property type="protein sequence ID" value="GES05538.1"/>
    <property type="molecule type" value="Genomic_DNA"/>
</dbReference>
<name>A0A5M3WGL5_9ACTN</name>
<comment type="caution">
    <text evidence="2">The sequence shown here is derived from an EMBL/GenBank/DDBJ whole genome shotgun (WGS) entry which is preliminary data.</text>
</comment>
<organism evidence="2 3">
    <name type="scientific">Acrocarpospora corrugata</name>
    <dbReference type="NCBI Taxonomy" id="35763"/>
    <lineage>
        <taxon>Bacteria</taxon>
        <taxon>Bacillati</taxon>
        <taxon>Actinomycetota</taxon>
        <taxon>Actinomycetes</taxon>
        <taxon>Streptosporangiales</taxon>
        <taxon>Streptosporangiaceae</taxon>
        <taxon>Acrocarpospora</taxon>
    </lineage>
</organism>
<evidence type="ECO:0000256" key="1">
    <source>
        <dbReference type="SAM" id="MobiDB-lite"/>
    </source>
</evidence>
<dbReference type="Proteomes" id="UP000334990">
    <property type="component" value="Unassembled WGS sequence"/>
</dbReference>
<feature type="compositionally biased region" description="Basic and acidic residues" evidence="1">
    <location>
        <begin position="45"/>
        <end position="58"/>
    </location>
</feature>
<feature type="region of interest" description="Disordered" evidence="1">
    <location>
        <begin position="1"/>
        <end position="58"/>
    </location>
</feature>
<evidence type="ECO:0000313" key="3">
    <source>
        <dbReference type="Proteomes" id="UP000334990"/>
    </source>
</evidence>
<evidence type="ECO:0000313" key="2">
    <source>
        <dbReference type="EMBL" id="GES05538.1"/>
    </source>
</evidence>